<sequence>MKTHRYVIQYECGYQNFEYI</sequence>
<dbReference type="AlphaFoldDB" id="A0A0E9PVR9"/>
<protein>
    <submittedName>
        <fullName evidence="1">Uncharacterized protein</fullName>
    </submittedName>
</protein>
<proteinExistence type="predicted"/>
<organism evidence="1">
    <name type="scientific">Anguilla anguilla</name>
    <name type="common">European freshwater eel</name>
    <name type="synonym">Muraena anguilla</name>
    <dbReference type="NCBI Taxonomy" id="7936"/>
    <lineage>
        <taxon>Eukaryota</taxon>
        <taxon>Metazoa</taxon>
        <taxon>Chordata</taxon>
        <taxon>Craniata</taxon>
        <taxon>Vertebrata</taxon>
        <taxon>Euteleostomi</taxon>
        <taxon>Actinopterygii</taxon>
        <taxon>Neopterygii</taxon>
        <taxon>Teleostei</taxon>
        <taxon>Anguilliformes</taxon>
        <taxon>Anguillidae</taxon>
        <taxon>Anguilla</taxon>
    </lineage>
</organism>
<accession>A0A0E9PVR9</accession>
<reference evidence="1" key="1">
    <citation type="submission" date="2014-11" db="EMBL/GenBank/DDBJ databases">
        <authorList>
            <person name="Amaro Gonzalez C."/>
        </authorList>
    </citation>
    <scope>NUCLEOTIDE SEQUENCE</scope>
</reference>
<name>A0A0E9PVR9_ANGAN</name>
<evidence type="ECO:0000313" key="1">
    <source>
        <dbReference type="EMBL" id="JAH08599.1"/>
    </source>
</evidence>
<reference evidence="1" key="2">
    <citation type="journal article" date="2015" name="Fish Shellfish Immunol.">
        <title>Early steps in the European eel (Anguilla anguilla)-Vibrio vulnificus interaction in the gills: Role of the RtxA13 toxin.</title>
        <authorList>
            <person name="Callol A."/>
            <person name="Pajuelo D."/>
            <person name="Ebbesson L."/>
            <person name="Teles M."/>
            <person name="MacKenzie S."/>
            <person name="Amaro C."/>
        </authorList>
    </citation>
    <scope>NUCLEOTIDE SEQUENCE</scope>
</reference>
<dbReference type="EMBL" id="GBXM01099978">
    <property type="protein sequence ID" value="JAH08599.1"/>
    <property type="molecule type" value="Transcribed_RNA"/>
</dbReference>